<dbReference type="PANTHER" id="PTHR33048:SF143">
    <property type="entry name" value="EXTRACELLULAR MEMBRANE PROTEIN CFEM DOMAIN-CONTAINING PROTEIN-RELATED"/>
    <property type="match status" value="1"/>
</dbReference>
<feature type="transmembrane region" description="Helical" evidence="15">
    <location>
        <begin position="91"/>
        <end position="111"/>
    </location>
</feature>
<evidence type="ECO:0000259" key="17">
    <source>
        <dbReference type="PROSITE" id="PS52012"/>
    </source>
</evidence>
<protein>
    <recommendedName>
        <fullName evidence="17">CFEM domain-containing protein</fullName>
    </recommendedName>
</protein>
<dbReference type="InterPro" id="IPR052337">
    <property type="entry name" value="SAT4-like"/>
</dbReference>
<feature type="binding site" description="axial binding residue" evidence="14">
    <location>
        <position position="44"/>
    </location>
    <ligand>
        <name>heme</name>
        <dbReference type="ChEBI" id="CHEBI:30413"/>
    </ligand>
    <ligandPart>
        <name>Fe</name>
        <dbReference type="ChEBI" id="CHEBI:18248"/>
    </ligandPart>
</feature>
<feature type="transmembrane region" description="Helical" evidence="15">
    <location>
        <begin position="207"/>
        <end position="229"/>
    </location>
</feature>
<comment type="caution">
    <text evidence="18">The sequence shown here is derived from an EMBL/GenBank/DDBJ whole genome shotgun (WGS) entry which is preliminary data.</text>
</comment>
<evidence type="ECO:0000313" key="19">
    <source>
        <dbReference type="Proteomes" id="UP001147760"/>
    </source>
</evidence>
<keyword evidence="6" id="KW-0336">GPI-anchor</keyword>
<keyword evidence="11 14" id="KW-1015">Disulfide bond</keyword>
<reference evidence="18" key="2">
    <citation type="journal article" date="2023" name="IMA Fungus">
        <title>Comparative genomic study of the Penicillium genus elucidates a diverse pangenome and 15 lateral gene transfer events.</title>
        <authorList>
            <person name="Petersen C."/>
            <person name="Sorensen T."/>
            <person name="Nielsen M.R."/>
            <person name="Sondergaard T.E."/>
            <person name="Sorensen J.L."/>
            <person name="Fitzpatrick D.A."/>
            <person name="Frisvad J.C."/>
            <person name="Nielsen K.L."/>
        </authorList>
    </citation>
    <scope>NUCLEOTIDE SEQUENCE</scope>
    <source>
        <strain evidence="18">IBT 17660</strain>
    </source>
</reference>
<keyword evidence="5" id="KW-0964">Secreted</keyword>
<evidence type="ECO:0000256" key="8">
    <source>
        <dbReference type="ARBA" id="ARBA00022729"/>
    </source>
</evidence>
<keyword evidence="8 16" id="KW-0732">Signal</keyword>
<evidence type="ECO:0000256" key="6">
    <source>
        <dbReference type="ARBA" id="ARBA00022622"/>
    </source>
</evidence>
<dbReference type="PROSITE" id="PS52012">
    <property type="entry name" value="CFEM"/>
    <property type="match status" value="1"/>
</dbReference>
<evidence type="ECO:0000256" key="14">
    <source>
        <dbReference type="PROSITE-ProRule" id="PRU01356"/>
    </source>
</evidence>
<feature type="transmembrane region" description="Helical" evidence="15">
    <location>
        <begin position="175"/>
        <end position="195"/>
    </location>
</feature>
<keyword evidence="6" id="KW-0325">Glycoprotein</keyword>
<dbReference type="InterPro" id="IPR049326">
    <property type="entry name" value="Rhodopsin_dom_fungi"/>
</dbReference>
<proteinExistence type="inferred from homology"/>
<evidence type="ECO:0000256" key="10">
    <source>
        <dbReference type="ARBA" id="ARBA00023136"/>
    </source>
</evidence>
<feature type="transmembrane region" description="Helical" evidence="15">
    <location>
        <begin position="123"/>
        <end position="145"/>
    </location>
</feature>
<keyword evidence="14" id="KW-0349">Heme</keyword>
<reference evidence="18" key="1">
    <citation type="submission" date="2022-12" db="EMBL/GenBank/DDBJ databases">
        <authorList>
            <person name="Petersen C."/>
        </authorList>
    </citation>
    <scope>NUCLEOTIDE SEQUENCE</scope>
    <source>
        <strain evidence="18">IBT 17660</strain>
    </source>
</reference>
<dbReference type="GO" id="GO:0046872">
    <property type="term" value="F:metal ion binding"/>
    <property type="evidence" value="ECO:0007669"/>
    <property type="project" value="UniProtKB-UniRule"/>
</dbReference>
<evidence type="ECO:0000256" key="12">
    <source>
        <dbReference type="ARBA" id="ARBA00023288"/>
    </source>
</evidence>
<dbReference type="GO" id="GO:0098552">
    <property type="term" value="C:side of membrane"/>
    <property type="evidence" value="ECO:0007669"/>
    <property type="project" value="UniProtKB-KW"/>
</dbReference>
<feature type="transmembrane region" description="Helical" evidence="15">
    <location>
        <begin position="249"/>
        <end position="274"/>
    </location>
</feature>
<evidence type="ECO:0000256" key="13">
    <source>
        <dbReference type="ARBA" id="ARBA00038359"/>
    </source>
</evidence>
<dbReference type="Proteomes" id="UP001147760">
    <property type="component" value="Unassembled WGS sequence"/>
</dbReference>
<evidence type="ECO:0000256" key="5">
    <source>
        <dbReference type="ARBA" id="ARBA00022525"/>
    </source>
</evidence>
<dbReference type="PANTHER" id="PTHR33048">
    <property type="entry name" value="PTH11-LIKE INTEGRAL MEMBRANE PROTEIN (AFU_ORTHOLOGUE AFUA_5G11245)"/>
    <property type="match status" value="1"/>
</dbReference>
<name>A0A9W9X7I3_9EURO</name>
<evidence type="ECO:0000256" key="1">
    <source>
        <dbReference type="ARBA" id="ARBA00004141"/>
    </source>
</evidence>
<dbReference type="Pfam" id="PF20684">
    <property type="entry name" value="Fung_rhodopsin"/>
    <property type="match status" value="1"/>
</dbReference>
<dbReference type="AlphaFoldDB" id="A0A9W9X7I3"/>
<evidence type="ECO:0000256" key="2">
    <source>
        <dbReference type="ARBA" id="ARBA00004589"/>
    </source>
</evidence>
<feature type="disulfide bond" evidence="14">
    <location>
        <begin position="26"/>
        <end position="66"/>
    </location>
</feature>
<evidence type="ECO:0000313" key="18">
    <source>
        <dbReference type="EMBL" id="KAJ5485757.1"/>
    </source>
</evidence>
<keyword evidence="7 15" id="KW-0812">Transmembrane</keyword>
<evidence type="ECO:0000256" key="16">
    <source>
        <dbReference type="SAM" id="SignalP"/>
    </source>
</evidence>
<evidence type="ECO:0000256" key="11">
    <source>
        <dbReference type="ARBA" id="ARBA00023157"/>
    </source>
</evidence>
<feature type="chain" id="PRO_5040902880" description="CFEM domain-containing protein" evidence="16">
    <location>
        <begin position="21"/>
        <end position="435"/>
    </location>
</feature>
<evidence type="ECO:0000256" key="9">
    <source>
        <dbReference type="ARBA" id="ARBA00022989"/>
    </source>
</evidence>
<feature type="domain" description="CFEM" evidence="17">
    <location>
        <begin position="1"/>
        <end position="108"/>
    </location>
</feature>
<evidence type="ECO:0000256" key="4">
    <source>
        <dbReference type="ARBA" id="ARBA00010031"/>
    </source>
</evidence>
<feature type="disulfide bond" evidence="14">
    <location>
        <begin position="49"/>
        <end position="82"/>
    </location>
</feature>
<keyword evidence="19" id="KW-1185">Reference proteome</keyword>
<sequence length="435" mass="48082">MQLATWLAFAIAAFVANAGAQNMPECAANCLAMSLKDSTCTATDAECICADNTLMANVEACSLRACTVIEGLQSQNATATLCHWPVRDKSLVAPIATAVTGALALSFTSIRVGDCIAKKEFKWADLCAVLPFIFSLPMDIFEFFMMGSGMRKDVWTLTEKQITNTAKYTWVTQVWYTPAIILTKVAIVCLFMHIFPGPRFRLLCQGTIVHCFLFMISTFITEIFACIPVEEAWSTWKGGSTALCYDNNAFWWAHSAINIATDLWVIALPIPMLFGLQLKTSKKIYLILMFSIGIVITVISIIRFSGLLKYSTTSNITCKADPYPAYRSIGFRALANQRAQDNNVMVATYSVIECNVSIMCCCMPALLSTLRRALPTIFGSTKPSYNYNYNNTPLSGSNGIQKSVTHKVTFTTANGCEDDAVELVDRGENYPQRKW</sequence>
<organism evidence="18 19">
    <name type="scientific">Penicillium desertorum</name>
    <dbReference type="NCBI Taxonomy" id="1303715"/>
    <lineage>
        <taxon>Eukaryota</taxon>
        <taxon>Fungi</taxon>
        <taxon>Dikarya</taxon>
        <taxon>Ascomycota</taxon>
        <taxon>Pezizomycotina</taxon>
        <taxon>Eurotiomycetes</taxon>
        <taxon>Eurotiomycetidae</taxon>
        <taxon>Eurotiales</taxon>
        <taxon>Aspergillaceae</taxon>
        <taxon>Penicillium</taxon>
    </lineage>
</organism>
<feature type="signal peptide" evidence="16">
    <location>
        <begin position="1"/>
        <end position="20"/>
    </location>
</feature>
<feature type="transmembrane region" description="Helical" evidence="15">
    <location>
        <begin position="286"/>
        <end position="308"/>
    </location>
</feature>
<feature type="disulfide bond" evidence="14">
    <location>
        <begin position="30"/>
        <end position="61"/>
    </location>
</feature>
<evidence type="ECO:0000256" key="3">
    <source>
        <dbReference type="ARBA" id="ARBA00004613"/>
    </source>
</evidence>
<keyword evidence="14" id="KW-0408">Iron</keyword>
<keyword evidence="10 15" id="KW-0472">Membrane</keyword>
<feature type="disulfide bond" evidence="14">
    <location>
        <begin position="40"/>
        <end position="47"/>
    </location>
</feature>
<dbReference type="GO" id="GO:0005576">
    <property type="term" value="C:extracellular region"/>
    <property type="evidence" value="ECO:0007669"/>
    <property type="project" value="UniProtKB-SubCell"/>
</dbReference>
<comment type="similarity">
    <text evidence="4">Belongs to the RBT5 family.</text>
</comment>
<keyword evidence="14" id="KW-0479">Metal-binding</keyword>
<comment type="subcellular location">
    <subcellularLocation>
        <location evidence="2">Membrane</location>
        <topology evidence="2">Lipid-anchor</topology>
        <topology evidence="2">GPI-anchor</topology>
    </subcellularLocation>
    <subcellularLocation>
        <location evidence="1">Membrane</location>
        <topology evidence="1">Multi-pass membrane protein</topology>
    </subcellularLocation>
    <subcellularLocation>
        <location evidence="3">Secreted</location>
    </subcellularLocation>
</comment>
<dbReference type="OrthoDB" id="4346963at2759"/>
<dbReference type="EMBL" id="JAPWDO010000001">
    <property type="protein sequence ID" value="KAJ5485757.1"/>
    <property type="molecule type" value="Genomic_DNA"/>
</dbReference>
<gene>
    <name evidence="18" type="ORF">N7530_000057</name>
</gene>
<dbReference type="Pfam" id="PF05730">
    <property type="entry name" value="CFEM"/>
    <property type="match status" value="1"/>
</dbReference>
<keyword evidence="12" id="KW-0449">Lipoprotein</keyword>
<accession>A0A9W9X7I3</accession>
<evidence type="ECO:0000256" key="7">
    <source>
        <dbReference type="ARBA" id="ARBA00022692"/>
    </source>
</evidence>
<comment type="similarity">
    <text evidence="13">Belongs to the SAT4 family.</text>
</comment>
<evidence type="ECO:0000256" key="15">
    <source>
        <dbReference type="SAM" id="Phobius"/>
    </source>
</evidence>
<dbReference type="InterPro" id="IPR008427">
    <property type="entry name" value="Extracellular_membr_CFEM_dom"/>
</dbReference>
<keyword evidence="9 15" id="KW-1133">Transmembrane helix</keyword>